<dbReference type="Proteomes" id="UP000284916">
    <property type="component" value="Unassembled WGS sequence"/>
</dbReference>
<dbReference type="InterPro" id="IPR029057">
    <property type="entry name" value="PRTase-like"/>
</dbReference>
<dbReference type="EMBL" id="QROI01000013">
    <property type="protein sequence ID" value="RHL14585.1"/>
    <property type="molecule type" value="Genomic_DNA"/>
</dbReference>
<dbReference type="RefSeq" id="WP_118441656.1">
    <property type="nucleotide sequence ID" value="NZ_QROD01000013.1"/>
</dbReference>
<evidence type="ECO:0000313" key="2">
    <source>
        <dbReference type="Proteomes" id="UP000284916"/>
    </source>
</evidence>
<sequence length="183" mass="20971">MKTFTESMLNQCRKYMFNFFDYLPTKYQASARDWQVRKYVWAFKDGKCAVSTAQLVAKKIREQFGTSASDMVFVCIPASSQQKNEIRYREFSEEVARLSGAVNGYSHITVEGERLAIHESKSGKHVNDVQVINFDKEFFKGKKVLVFDDVITRGYSYARFACHLEMMGASVLGGMFLAKTLFV</sequence>
<dbReference type="AlphaFoldDB" id="A0A415J3L6"/>
<comment type="caution">
    <text evidence="1">The sequence shown here is derived from an EMBL/GenBank/DDBJ whole genome shotgun (WGS) entry which is preliminary data.</text>
</comment>
<proteinExistence type="predicted"/>
<dbReference type="InterPro" id="IPR000836">
    <property type="entry name" value="PRTase_dom"/>
</dbReference>
<name>A0A415J3L6_9BACT</name>
<accession>A0A415J3L6</accession>
<gene>
    <name evidence="1" type="ORF">DW035_10030</name>
</gene>
<keyword evidence="1" id="KW-0808">Transferase</keyword>
<dbReference type="Gene3D" id="3.40.50.2020">
    <property type="match status" value="1"/>
</dbReference>
<dbReference type="SUPFAM" id="SSF53271">
    <property type="entry name" value="PRTase-like"/>
    <property type="match status" value="1"/>
</dbReference>
<protein>
    <submittedName>
        <fullName evidence="1">Ribose-phosphate pyrophosphokinase</fullName>
    </submittedName>
</protein>
<keyword evidence="1" id="KW-0418">Kinase</keyword>
<evidence type="ECO:0000313" key="1">
    <source>
        <dbReference type="EMBL" id="RHL14585.1"/>
    </source>
</evidence>
<organism evidence="1 2">
    <name type="scientific">Phocaeicola plebeius</name>
    <dbReference type="NCBI Taxonomy" id="310297"/>
    <lineage>
        <taxon>Bacteria</taxon>
        <taxon>Pseudomonadati</taxon>
        <taxon>Bacteroidota</taxon>
        <taxon>Bacteroidia</taxon>
        <taxon>Bacteroidales</taxon>
        <taxon>Bacteroidaceae</taxon>
        <taxon>Phocaeicola</taxon>
    </lineage>
</organism>
<reference evidence="1 2" key="1">
    <citation type="submission" date="2018-08" db="EMBL/GenBank/DDBJ databases">
        <title>A genome reference for cultivated species of the human gut microbiota.</title>
        <authorList>
            <person name="Zou Y."/>
            <person name="Xue W."/>
            <person name="Luo G."/>
        </authorList>
    </citation>
    <scope>NUCLEOTIDE SEQUENCE [LARGE SCALE GENOMIC DNA]</scope>
    <source>
        <strain evidence="1 2">AF39-11</strain>
    </source>
</reference>
<dbReference type="GO" id="GO:0016301">
    <property type="term" value="F:kinase activity"/>
    <property type="evidence" value="ECO:0007669"/>
    <property type="project" value="UniProtKB-KW"/>
</dbReference>
<dbReference type="CDD" id="cd06223">
    <property type="entry name" value="PRTases_typeI"/>
    <property type="match status" value="1"/>
</dbReference>